<keyword evidence="3" id="KW-1185">Reference proteome</keyword>
<reference evidence="2 3" key="1">
    <citation type="journal article" date="2018" name="Proc. Natl. Acad. Sci. U.S.A.">
        <title>Draft genome sequence of Camellia sinensis var. sinensis provides insights into the evolution of the tea genome and tea quality.</title>
        <authorList>
            <person name="Wei C."/>
            <person name="Yang H."/>
            <person name="Wang S."/>
            <person name="Zhao J."/>
            <person name="Liu C."/>
            <person name="Gao L."/>
            <person name="Xia E."/>
            <person name="Lu Y."/>
            <person name="Tai Y."/>
            <person name="She G."/>
            <person name="Sun J."/>
            <person name="Cao H."/>
            <person name="Tong W."/>
            <person name="Gao Q."/>
            <person name="Li Y."/>
            <person name="Deng W."/>
            <person name="Jiang X."/>
            <person name="Wang W."/>
            <person name="Chen Q."/>
            <person name="Zhang S."/>
            <person name="Li H."/>
            <person name="Wu J."/>
            <person name="Wang P."/>
            <person name="Li P."/>
            <person name="Shi C."/>
            <person name="Zheng F."/>
            <person name="Jian J."/>
            <person name="Huang B."/>
            <person name="Shan D."/>
            <person name="Shi M."/>
            <person name="Fang C."/>
            <person name="Yue Y."/>
            <person name="Li F."/>
            <person name="Li D."/>
            <person name="Wei S."/>
            <person name="Han B."/>
            <person name="Jiang C."/>
            <person name="Yin Y."/>
            <person name="Xia T."/>
            <person name="Zhang Z."/>
            <person name="Bennetzen J.L."/>
            <person name="Zhao S."/>
            <person name="Wan X."/>
        </authorList>
    </citation>
    <scope>NUCLEOTIDE SEQUENCE [LARGE SCALE GENOMIC DNA]</scope>
    <source>
        <strain evidence="3">cv. Shuchazao</strain>
        <tissue evidence="2">Leaf</tissue>
    </source>
</reference>
<organism evidence="2 3">
    <name type="scientific">Camellia sinensis var. sinensis</name>
    <name type="common">China tea</name>
    <dbReference type="NCBI Taxonomy" id="542762"/>
    <lineage>
        <taxon>Eukaryota</taxon>
        <taxon>Viridiplantae</taxon>
        <taxon>Streptophyta</taxon>
        <taxon>Embryophyta</taxon>
        <taxon>Tracheophyta</taxon>
        <taxon>Spermatophyta</taxon>
        <taxon>Magnoliopsida</taxon>
        <taxon>eudicotyledons</taxon>
        <taxon>Gunneridae</taxon>
        <taxon>Pentapetalae</taxon>
        <taxon>asterids</taxon>
        <taxon>Ericales</taxon>
        <taxon>Theaceae</taxon>
        <taxon>Camellia</taxon>
    </lineage>
</organism>
<dbReference type="Gene3D" id="1.20.225.20">
    <property type="entry name" value="Ub domain-containing protein, DC-UbP/UBTD2, N-terminal domain"/>
    <property type="match status" value="1"/>
</dbReference>
<proteinExistence type="predicted"/>
<dbReference type="InterPro" id="IPR032752">
    <property type="entry name" value="DC-UbP/UBTD2_N"/>
</dbReference>
<evidence type="ECO:0000313" key="3">
    <source>
        <dbReference type="Proteomes" id="UP000306102"/>
    </source>
</evidence>
<feature type="domain" description="DC-UbP/UBTD2 N-terminal" evidence="1">
    <location>
        <begin position="101"/>
        <end position="197"/>
    </location>
</feature>
<comment type="caution">
    <text evidence="2">The sequence shown here is derived from an EMBL/GenBank/DDBJ whole genome shotgun (WGS) entry which is preliminary data.</text>
</comment>
<dbReference type="SUPFAM" id="SSF56112">
    <property type="entry name" value="Protein kinase-like (PK-like)"/>
    <property type="match status" value="1"/>
</dbReference>
<dbReference type="Gene3D" id="1.10.510.10">
    <property type="entry name" value="Transferase(Phosphotransferase) domain 1"/>
    <property type="match status" value="1"/>
</dbReference>
<protein>
    <recommendedName>
        <fullName evidence="1">DC-UbP/UBTD2 N-terminal domain-containing protein</fullName>
    </recommendedName>
</protein>
<name>A0A4S4EAM6_CAMSN</name>
<accession>A0A4S4EAM6</accession>
<dbReference type="PANTHER" id="PTHR13609">
    <property type="entry name" value="UBIQUITIN DOMAIN CONTAINING 1 PROTEIN-RELATED"/>
    <property type="match status" value="1"/>
</dbReference>
<dbReference type="EMBL" id="SDRB02006039">
    <property type="protein sequence ID" value="THG13213.1"/>
    <property type="molecule type" value="Genomic_DNA"/>
</dbReference>
<dbReference type="Pfam" id="PF16455">
    <property type="entry name" value="UBD"/>
    <property type="match status" value="1"/>
</dbReference>
<dbReference type="InterPro" id="IPR038169">
    <property type="entry name" value="DC-UbP/UBTD2_N_sf"/>
</dbReference>
<dbReference type="AlphaFoldDB" id="A0A4S4EAM6"/>
<gene>
    <name evidence="2" type="ORF">TEA_021341</name>
</gene>
<dbReference type="InterPro" id="IPR039869">
    <property type="entry name" value="UBTD1/2"/>
</dbReference>
<evidence type="ECO:0000259" key="1">
    <source>
        <dbReference type="Pfam" id="PF16455"/>
    </source>
</evidence>
<dbReference type="InterPro" id="IPR011009">
    <property type="entry name" value="Kinase-like_dom_sf"/>
</dbReference>
<evidence type="ECO:0000313" key="2">
    <source>
        <dbReference type="EMBL" id="THG13213.1"/>
    </source>
</evidence>
<dbReference type="Proteomes" id="UP000306102">
    <property type="component" value="Unassembled WGS sequence"/>
</dbReference>
<sequence>MDAELLLWEYDVGEIMTRQPLFPGRDYVHQLRLITELIGLPDDASLGFLRSDNARRYVRQLPQYSRQQFSARFPNMSPAAVDLLEKMLVFDPNRRITESIKKVRKPKPWKHSEPITRAQLKQLREEFWDTAPHYGGRKEIWDALRAAAEADLTLAQAIVDSAGVIVQAPDLTICYDERGAKYELPKFVLSEPSNLIHES</sequence>